<dbReference type="SUPFAM" id="SSF56801">
    <property type="entry name" value="Acetyl-CoA synthetase-like"/>
    <property type="match status" value="1"/>
</dbReference>
<keyword evidence="2" id="KW-1185">Reference proteome</keyword>
<dbReference type="AlphaFoldDB" id="W2U0U8"/>
<sequence>MVIPIGFTKLMYNFLVEVTKSVLEMVLFSSYAEVPVCNTPLHEKVLTAILQHMDRNPNRIAFISAEDPAVRITFKEIYNQAYSVASFLSSRYFVLLYSKVKMN</sequence>
<dbReference type="EMBL" id="KI657472">
    <property type="protein sequence ID" value="ETN86932.1"/>
    <property type="molecule type" value="Genomic_DNA"/>
</dbReference>
<gene>
    <name evidence="1" type="ORF">NECAME_05778</name>
</gene>
<dbReference type="OrthoDB" id="5854301at2759"/>
<evidence type="ECO:0008006" key="3">
    <source>
        <dbReference type="Google" id="ProtNLM"/>
    </source>
</evidence>
<proteinExistence type="predicted"/>
<evidence type="ECO:0000313" key="1">
    <source>
        <dbReference type="EMBL" id="ETN86932.1"/>
    </source>
</evidence>
<dbReference type="KEGG" id="nai:NECAME_05778"/>
<name>W2U0U8_NECAM</name>
<dbReference type="Proteomes" id="UP000053676">
    <property type="component" value="Unassembled WGS sequence"/>
</dbReference>
<reference evidence="2" key="1">
    <citation type="journal article" date="2014" name="Nat. Genet.">
        <title>Genome of the human hookworm Necator americanus.</title>
        <authorList>
            <person name="Tang Y.T."/>
            <person name="Gao X."/>
            <person name="Rosa B.A."/>
            <person name="Abubucker S."/>
            <person name="Hallsworth-Pepin K."/>
            <person name="Martin J."/>
            <person name="Tyagi R."/>
            <person name="Heizer E."/>
            <person name="Zhang X."/>
            <person name="Bhonagiri-Palsikar V."/>
            <person name="Minx P."/>
            <person name="Warren W.C."/>
            <person name="Wang Q."/>
            <person name="Zhan B."/>
            <person name="Hotez P.J."/>
            <person name="Sternberg P.W."/>
            <person name="Dougall A."/>
            <person name="Gaze S.T."/>
            <person name="Mulvenna J."/>
            <person name="Sotillo J."/>
            <person name="Ranganathan S."/>
            <person name="Rabelo E.M."/>
            <person name="Wilson R.K."/>
            <person name="Felgner P.L."/>
            <person name="Bethony J."/>
            <person name="Hawdon J.M."/>
            <person name="Gasser R.B."/>
            <person name="Loukas A."/>
            <person name="Mitreva M."/>
        </authorList>
    </citation>
    <scope>NUCLEOTIDE SEQUENCE [LARGE SCALE GENOMIC DNA]</scope>
</reference>
<evidence type="ECO:0000313" key="2">
    <source>
        <dbReference type="Proteomes" id="UP000053676"/>
    </source>
</evidence>
<organism evidence="1 2">
    <name type="scientific">Necator americanus</name>
    <name type="common">Human hookworm</name>
    <dbReference type="NCBI Taxonomy" id="51031"/>
    <lineage>
        <taxon>Eukaryota</taxon>
        <taxon>Metazoa</taxon>
        <taxon>Ecdysozoa</taxon>
        <taxon>Nematoda</taxon>
        <taxon>Chromadorea</taxon>
        <taxon>Rhabditida</taxon>
        <taxon>Rhabditina</taxon>
        <taxon>Rhabditomorpha</taxon>
        <taxon>Strongyloidea</taxon>
        <taxon>Ancylostomatidae</taxon>
        <taxon>Bunostominae</taxon>
        <taxon>Necator</taxon>
    </lineage>
</organism>
<protein>
    <recommendedName>
        <fullName evidence="3">AMP-dependent synthetase/ligase domain-containing protein</fullName>
    </recommendedName>
</protein>
<accession>W2U0U8</accession>